<dbReference type="Gene3D" id="3.40.30.10">
    <property type="entry name" value="Glutaredoxin"/>
    <property type="match status" value="1"/>
</dbReference>
<evidence type="ECO:0000256" key="4">
    <source>
        <dbReference type="ARBA" id="ARBA00022764"/>
    </source>
</evidence>
<dbReference type="RefSeq" id="WP_103854735.1">
    <property type="nucleotide sequence ID" value="NZ_JBMMEG010000002.1"/>
</dbReference>
<proteinExistence type="inferred from homology"/>
<dbReference type="GO" id="GO:0042597">
    <property type="term" value="C:periplasmic space"/>
    <property type="evidence" value="ECO:0007669"/>
    <property type="project" value="UniProtKB-SubCell"/>
</dbReference>
<evidence type="ECO:0000256" key="8">
    <source>
        <dbReference type="PIRSR" id="PIRSR001488-1"/>
    </source>
</evidence>
<dbReference type="PANTHER" id="PTHR35891">
    <property type="entry name" value="THIOL:DISULFIDE INTERCHANGE PROTEIN DSBA"/>
    <property type="match status" value="1"/>
</dbReference>
<feature type="disulfide bond" description="Redox-active" evidence="8">
    <location>
        <begin position="49"/>
        <end position="52"/>
    </location>
</feature>
<dbReference type="SUPFAM" id="SSF52833">
    <property type="entry name" value="Thioredoxin-like"/>
    <property type="match status" value="1"/>
</dbReference>
<feature type="signal peptide" evidence="9">
    <location>
        <begin position="1"/>
        <end position="19"/>
    </location>
</feature>
<evidence type="ECO:0000313" key="12">
    <source>
        <dbReference type="Proteomes" id="UP000255098"/>
    </source>
</evidence>
<organism evidence="11 12">
    <name type="scientific">Avibacterium avium</name>
    <name type="common">Pasteurella avium</name>
    <dbReference type="NCBI Taxonomy" id="751"/>
    <lineage>
        <taxon>Bacteria</taxon>
        <taxon>Pseudomonadati</taxon>
        <taxon>Pseudomonadota</taxon>
        <taxon>Gammaproteobacteria</taxon>
        <taxon>Pasteurellales</taxon>
        <taxon>Pasteurellaceae</taxon>
        <taxon>Avibacterium</taxon>
    </lineage>
</organism>
<keyword evidence="4 7" id="KW-0574">Periplasm</keyword>
<dbReference type="PROSITE" id="PS51352">
    <property type="entry name" value="THIOREDOXIN_2"/>
    <property type="match status" value="1"/>
</dbReference>
<gene>
    <name evidence="11" type="primary">dsbA_1</name>
    <name evidence="11" type="ORF">NCTC11297_00530</name>
</gene>
<dbReference type="GeneID" id="300132750"/>
<dbReference type="EMBL" id="UGSP01000001">
    <property type="protein sequence ID" value="SUB23525.1"/>
    <property type="molecule type" value="Genomic_DNA"/>
</dbReference>
<feature type="chain" id="PRO_5016607390" description="Thiol:disulfide interchange protein" evidence="9">
    <location>
        <begin position="20"/>
        <end position="210"/>
    </location>
</feature>
<evidence type="ECO:0000256" key="6">
    <source>
        <dbReference type="ARBA" id="ARBA00023284"/>
    </source>
</evidence>
<evidence type="ECO:0000256" key="9">
    <source>
        <dbReference type="SAM" id="SignalP"/>
    </source>
</evidence>
<evidence type="ECO:0000256" key="5">
    <source>
        <dbReference type="ARBA" id="ARBA00023157"/>
    </source>
</evidence>
<evidence type="ECO:0000256" key="2">
    <source>
        <dbReference type="ARBA" id="ARBA00005791"/>
    </source>
</evidence>
<evidence type="ECO:0000256" key="3">
    <source>
        <dbReference type="ARBA" id="ARBA00022729"/>
    </source>
</evidence>
<dbReference type="Pfam" id="PF01323">
    <property type="entry name" value="DSBA"/>
    <property type="match status" value="1"/>
</dbReference>
<dbReference type="InterPro" id="IPR050824">
    <property type="entry name" value="Thiol_disulfide_DsbA"/>
</dbReference>
<reference evidence="11 12" key="1">
    <citation type="submission" date="2018-06" db="EMBL/GenBank/DDBJ databases">
        <authorList>
            <consortium name="Pathogen Informatics"/>
            <person name="Doyle S."/>
        </authorList>
    </citation>
    <scope>NUCLEOTIDE SEQUENCE [LARGE SCALE GENOMIC DNA]</scope>
    <source>
        <strain evidence="12">NCTC 11297</strain>
    </source>
</reference>
<sequence length="210" mass="23531">MKKFLVALASLFFVANVQAADLTEGKQYIALNTERAVQPEVIEFFSFYCPHCYAFEMDYHIPEKVKAALPEGTKFKQYHVNFLGFQSENLTRAWALAMALGVEEKVKAPLFEAAQTAVKNRDQSAPSLDAIRQIFIDSGVSAEQFDGGINSFAVTGLYNQQVQAAERFNVHGVPDFYVNGKYRVNPEGLSHSEEGFIQDYVETVKALLQK</sequence>
<dbReference type="GO" id="GO:0015036">
    <property type="term" value="F:disulfide oxidoreductase activity"/>
    <property type="evidence" value="ECO:0007669"/>
    <property type="project" value="UniProtKB-ARBA"/>
</dbReference>
<evidence type="ECO:0000313" key="11">
    <source>
        <dbReference type="EMBL" id="SUB23525.1"/>
    </source>
</evidence>
<dbReference type="InterPro" id="IPR036249">
    <property type="entry name" value="Thioredoxin-like_sf"/>
</dbReference>
<keyword evidence="6" id="KW-0676">Redox-active center</keyword>
<keyword evidence="12" id="KW-1185">Reference proteome</keyword>
<evidence type="ECO:0000259" key="10">
    <source>
        <dbReference type="PROSITE" id="PS51352"/>
    </source>
</evidence>
<dbReference type="InterPro" id="IPR013766">
    <property type="entry name" value="Thioredoxin_domain"/>
</dbReference>
<dbReference type="InterPro" id="IPR023205">
    <property type="entry name" value="DsbA/DsbL"/>
</dbReference>
<dbReference type="NCBIfam" id="NF047695">
    <property type="entry name" value="ThlDiSintDsbAHaem"/>
    <property type="match status" value="1"/>
</dbReference>
<comment type="similarity">
    <text evidence="2">Belongs to the thioredoxin family. DsbA subfamily.</text>
</comment>
<dbReference type="CDD" id="cd03019">
    <property type="entry name" value="DsbA_DsbA"/>
    <property type="match status" value="1"/>
</dbReference>
<dbReference type="InterPro" id="IPR001853">
    <property type="entry name" value="DSBA-like_thioredoxin_dom"/>
</dbReference>
<keyword evidence="3 9" id="KW-0732">Signal</keyword>
<evidence type="ECO:0000256" key="7">
    <source>
        <dbReference type="PIRNR" id="PIRNR001488"/>
    </source>
</evidence>
<dbReference type="Proteomes" id="UP000255098">
    <property type="component" value="Unassembled WGS sequence"/>
</dbReference>
<protein>
    <recommendedName>
        <fullName evidence="7">Thiol:disulfide interchange protein</fullName>
    </recommendedName>
</protein>
<dbReference type="InterPro" id="IPR017937">
    <property type="entry name" value="Thioredoxin_CS"/>
</dbReference>
<dbReference type="PANTHER" id="PTHR35891:SF2">
    <property type="entry name" value="THIOL:DISULFIDE INTERCHANGE PROTEIN DSBA"/>
    <property type="match status" value="1"/>
</dbReference>
<keyword evidence="5 7" id="KW-1015">Disulfide bond</keyword>
<dbReference type="AlphaFoldDB" id="A0A379AQ66"/>
<accession>A0A379AQ66</accession>
<comment type="subcellular location">
    <subcellularLocation>
        <location evidence="1 7">Periplasm</location>
    </subcellularLocation>
</comment>
<name>A0A379AQ66_AVIAV</name>
<feature type="domain" description="Thioredoxin" evidence="10">
    <location>
        <begin position="8"/>
        <end position="206"/>
    </location>
</feature>
<dbReference type="PROSITE" id="PS00194">
    <property type="entry name" value="THIOREDOXIN_1"/>
    <property type="match status" value="1"/>
</dbReference>
<dbReference type="PIRSF" id="PIRSF001488">
    <property type="entry name" value="Tdi_protein"/>
    <property type="match status" value="1"/>
</dbReference>
<evidence type="ECO:0000256" key="1">
    <source>
        <dbReference type="ARBA" id="ARBA00004418"/>
    </source>
</evidence>